<dbReference type="PANTHER" id="PTHR30028:SF0">
    <property type="entry name" value="PROTEIN ALUMINUM SENSITIVE 3"/>
    <property type="match status" value="1"/>
</dbReference>
<feature type="transmembrane region" description="Helical" evidence="6">
    <location>
        <begin position="183"/>
        <end position="204"/>
    </location>
</feature>
<comment type="caution">
    <text evidence="7">The sequence shown here is derived from an EMBL/GenBank/DDBJ whole genome shotgun (WGS) entry which is preliminary data.</text>
</comment>
<evidence type="ECO:0000256" key="2">
    <source>
        <dbReference type="ARBA" id="ARBA00005268"/>
    </source>
</evidence>
<dbReference type="Proteomes" id="UP001631949">
    <property type="component" value="Unassembled WGS sequence"/>
</dbReference>
<reference evidence="7 8" key="1">
    <citation type="journal article" date="2016" name="Int. J. Syst. Evol. Microbiol.">
        <title>Peptococcus simiae sp. nov., isolated from rhesus macaque faeces and emended description of the genus Peptococcus.</title>
        <authorList>
            <person name="Shkoporov A.N."/>
            <person name="Efimov B.A."/>
            <person name="Kondova I."/>
            <person name="Ouwerling B."/>
            <person name="Chaplin A.V."/>
            <person name="Shcherbakova V.A."/>
            <person name="Langermans J.A.M."/>
        </authorList>
    </citation>
    <scope>NUCLEOTIDE SEQUENCE [LARGE SCALE GENOMIC DNA]</scope>
    <source>
        <strain evidence="7 8">M108</strain>
    </source>
</reference>
<evidence type="ECO:0000256" key="3">
    <source>
        <dbReference type="ARBA" id="ARBA00022692"/>
    </source>
</evidence>
<evidence type="ECO:0000256" key="6">
    <source>
        <dbReference type="SAM" id="Phobius"/>
    </source>
</evidence>
<dbReference type="EMBL" id="JBJUVG010000003">
    <property type="protein sequence ID" value="MFM9413457.1"/>
    <property type="molecule type" value="Genomic_DNA"/>
</dbReference>
<accession>A0ABW9GXW6</accession>
<protein>
    <submittedName>
        <fullName evidence="7">ABC transporter permease</fullName>
    </submittedName>
</protein>
<name>A0ABW9GXW6_9FIRM</name>
<dbReference type="RefSeq" id="WP_408977072.1">
    <property type="nucleotide sequence ID" value="NZ_JBJUVG010000003.1"/>
</dbReference>
<dbReference type="Pfam" id="PF03649">
    <property type="entry name" value="UPF0014"/>
    <property type="match status" value="1"/>
</dbReference>
<feature type="transmembrane region" description="Helical" evidence="6">
    <location>
        <begin position="6"/>
        <end position="26"/>
    </location>
</feature>
<feature type="transmembrane region" description="Helical" evidence="6">
    <location>
        <begin position="66"/>
        <end position="84"/>
    </location>
</feature>
<comment type="similarity">
    <text evidence="2">Belongs to the UPF0014 family.</text>
</comment>
<keyword evidence="5 6" id="KW-0472">Membrane</keyword>
<proteinExistence type="inferred from homology"/>
<comment type="subcellular location">
    <subcellularLocation>
        <location evidence="1">Membrane</location>
        <topology evidence="1">Multi-pass membrane protein</topology>
    </subcellularLocation>
</comment>
<gene>
    <name evidence="7" type="ORF">ACKQTC_03650</name>
</gene>
<feature type="transmembrane region" description="Helical" evidence="6">
    <location>
        <begin position="99"/>
        <end position="121"/>
    </location>
</feature>
<evidence type="ECO:0000256" key="5">
    <source>
        <dbReference type="ARBA" id="ARBA00023136"/>
    </source>
</evidence>
<feature type="transmembrane region" description="Helical" evidence="6">
    <location>
        <begin position="38"/>
        <end position="60"/>
    </location>
</feature>
<keyword evidence="3 6" id="KW-0812">Transmembrane</keyword>
<evidence type="ECO:0000256" key="1">
    <source>
        <dbReference type="ARBA" id="ARBA00004141"/>
    </source>
</evidence>
<dbReference type="InterPro" id="IPR005226">
    <property type="entry name" value="UPF0014_fam"/>
</dbReference>
<evidence type="ECO:0000256" key="4">
    <source>
        <dbReference type="ARBA" id="ARBA00022989"/>
    </source>
</evidence>
<feature type="transmembrane region" description="Helical" evidence="6">
    <location>
        <begin position="133"/>
        <end position="153"/>
    </location>
</feature>
<dbReference type="PANTHER" id="PTHR30028">
    <property type="entry name" value="UPF0014 INNER MEMBRANE PROTEIN YBBM-RELATED"/>
    <property type="match status" value="1"/>
</dbReference>
<organism evidence="7 8">
    <name type="scientific">Peptococcus simiae</name>
    <dbReference type="NCBI Taxonomy" id="1643805"/>
    <lineage>
        <taxon>Bacteria</taxon>
        <taxon>Bacillati</taxon>
        <taxon>Bacillota</taxon>
        <taxon>Clostridia</taxon>
        <taxon>Eubacteriales</taxon>
        <taxon>Peptococcaceae</taxon>
        <taxon>Peptococcus</taxon>
    </lineage>
</organism>
<feature type="transmembrane region" description="Helical" evidence="6">
    <location>
        <begin position="224"/>
        <end position="244"/>
    </location>
</feature>
<evidence type="ECO:0000313" key="8">
    <source>
        <dbReference type="Proteomes" id="UP001631949"/>
    </source>
</evidence>
<sequence length="264" mass="28422">MAEGIVHLGLWQGLAAYAFILLVLALARYAGIRRGKMIVLASMRMTLQLVLVGYVLIYVFDNPAPIITLLILGVMEVFAIFNIYKRTGIRQAPRLQKSLAIAMVSGTGLCMLYFLVAVLAADPWYNPQYVVPLGGMIVGNSMTALALCANRLLADLQAQRAMVEGALMLGARPKKALAPLLRAAFDASLLPTINSMVGMGIVFLPGLMTGQILSGVSPLVAISYQIIMMLSILASVALSVFIFLQLSVRAFFNENAQLSLEGEA</sequence>
<keyword evidence="8" id="KW-1185">Reference proteome</keyword>
<keyword evidence="4 6" id="KW-1133">Transmembrane helix</keyword>
<evidence type="ECO:0000313" key="7">
    <source>
        <dbReference type="EMBL" id="MFM9413457.1"/>
    </source>
</evidence>